<evidence type="ECO:0000256" key="2">
    <source>
        <dbReference type="ARBA" id="ARBA00022448"/>
    </source>
</evidence>
<dbReference type="PROSITE" id="PS00211">
    <property type="entry name" value="ABC_TRANSPORTER_1"/>
    <property type="match status" value="1"/>
</dbReference>
<dbReference type="AlphaFoldDB" id="A0A6L9SWL5"/>
<feature type="domain" description="ABC transporter" evidence="10">
    <location>
        <begin position="13"/>
        <end position="248"/>
    </location>
</feature>
<keyword evidence="8" id="KW-1278">Translocase</keyword>
<comment type="subcellular location">
    <subcellularLocation>
        <location evidence="1">Cell membrane</location>
        <topology evidence="1">Peripheral membrane protein</topology>
    </subcellularLocation>
</comment>
<sequence>MEAVDDKTTVPRLRIEHITKSFGGTHALNDISFDLMPGEIHALVGENGAGKSTLIKTITGLIHQDSGQLVLDGTPVLYADTKAAKDHGVTAVYQDPNLFPHLSVAENIYTGRYPMKSGRLDREKMRADAQAILDKLGFEIDARTKVGDLSVAEAEYVEIARALTTDLKLLILDEPTSALTSREANLLYKAVRDVRAKGTTVVWISHRMEEIRPLVDTVTIMRDGTHVRTCPIGDITDDEIIAQMVGHPVSERTTAPKTTVGKEALRVENVSSPGLFEGISLNVHHGEVVGLAGLVGAGRSELVQAVFGMIKPLHGDVYVEGKKVPRVTTAQMVKQSVIYCPENRDSEGVVMQMGVGDNICLPNLKTLSHFGFRSAKKERQTAQEQHDSLAIKASLTDLVSSLSGGNRQKVALGRWLARGPRVLILDEPTHGIDVGTKTEIHELIAKLVEQGLAVLLISSDMPELLEMSDRIYVMARGRLTAELKTQDTTQEEIMAAAMGKGGDKHVK</sequence>
<evidence type="ECO:0000259" key="10">
    <source>
        <dbReference type="PROSITE" id="PS50893"/>
    </source>
</evidence>
<dbReference type="InterPro" id="IPR027417">
    <property type="entry name" value="P-loop_NTPase"/>
</dbReference>
<evidence type="ECO:0000256" key="1">
    <source>
        <dbReference type="ARBA" id="ARBA00004202"/>
    </source>
</evidence>
<evidence type="ECO:0000256" key="8">
    <source>
        <dbReference type="ARBA" id="ARBA00022967"/>
    </source>
</evidence>
<dbReference type="GO" id="GO:0005886">
    <property type="term" value="C:plasma membrane"/>
    <property type="evidence" value="ECO:0007669"/>
    <property type="project" value="UniProtKB-SubCell"/>
</dbReference>
<dbReference type="Gene3D" id="3.40.50.300">
    <property type="entry name" value="P-loop containing nucleotide triphosphate hydrolases"/>
    <property type="match status" value="2"/>
</dbReference>
<dbReference type="PROSITE" id="PS50893">
    <property type="entry name" value="ABC_TRANSPORTER_2"/>
    <property type="match status" value="2"/>
</dbReference>
<feature type="domain" description="ABC transporter" evidence="10">
    <location>
        <begin position="260"/>
        <end position="501"/>
    </location>
</feature>
<keyword evidence="3" id="KW-1003">Cell membrane</keyword>
<gene>
    <name evidence="11" type="ORF">GFD21_07325</name>
</gene>
<name>A0A6L9SWL5_9BIFI</name>
<evidence type="ECO:0000256" key="6">
    <source>
        <dbReference type="ARBA" id="ARBA00022741"/>
    </source>
</evidence>
<evidence type="ECO:0000256" key="9">
    <source>
        <dbReference type="ARBA" id="ARBA00023136"/>
    </source>
</evidence>
<evidence type="ECO:0000256" key="5">
    <source>
        <dbReference type="ARBA" id="ARBA00022737"/>
    </source>
</evidence>
<keyword evidence="12" id="KW-1185">Reference proteome</keyword>
<dbReference type="SMART" id="SM00382">
    <property type="entry name" value="AAA"/>
    <property type="match status" value="2"/>
</dbReference>
<dbReference type="InterPro" id="IPR003439">
    <property type="entry name" value="ABC_transporter-like_ATP-bd"/>
</dbReference>
<evidence type="ECO:0000313" key="12">
    <source>
        <dbReference type="Proteomes" id="UP000483293"/>
    </source>
</evidence>
<evidence type="ECO:0000256" key="7">
    <source>
        <dbReference type="ARBA" id="ARBA00022840"/>
    </source>
</evidence>
<accession>A0A6L9SWL5</accession>
<dbReference type="Proteomes" id="UP000483293">
    <property type="component" value="Unassembled WGS sequence"/>
</dbReference>
<dbReference type="GO" id="GO:0016887">
    <property type="term" value="F:ATP hydrolysis activity"/>
    <property type="evidence" value="ECO:0007669"/>
    <property type="project" value="InterPro"/>
</dbReference>
<dbReference type="InterPro" id="IPR050107">
    <property type="entry name" value="ABC_carbohydrate_import_ATPase"/>
</dbReference>
<dbReference type="EMBL" id="WHZV01000006">
    <property type="protein sequence ID" value="NEG55571.1"/>
    <property type="molecule type" value="Genomic_DNA"/>
</dbReference>
<protein>
    <submittedName>
        <fullName evidence="11">ATP-binding cassette domain-containing protein</fullName>
    </submittedName>
</protein>
<dbReference type="CDD" id="cd03216">
    <property type="entry name" value="ABC_Carb_Monos_I"/>
    <property type="match status" value="1"/>
</dbReference>
<keyword evidence="5" id="KW-0677">Repeat</keyword>
<dbReference type="PANTHER" id="PTHR43790:SF3">
    <property type="entry name" value="D-ALLOSE IMPORT ATP-BINDING PROTEIN ALSA-RELATED"/>
    <property type="match status" value="1"/>
</dbReference>
<dbReference type="InterPro" id="IPR003593">
    <property type="entry name" value="AAA+_ATPase"/>
</dbReference>
<evidence type="ECO:0000256" key="3">
    <source>
        <dbReference type="ARBA" id="ARBA00022475"/>
    </source>
</evidence>
<evidence type="ECO:0000313" key="11">
    <source>
        <dbReference type="EMBL" id="NEG55571.1"/>
    </source>
</evidence>
<keyword evidence="7 11" id="KW-0067">ATP-binding</keyword>
<organism evidence="11 12">
    <name type="scientific">Bifidobacterium platyrrhinorum</name>
    <dbReference type="NCBI Taxonomy" id="2661628"/>
    <lineage>
        <taxon>Bacteria</taxon>
        <taxon>Bacillati</taxon>
        <taxon>Actinomycetota</taxon>
        <taxon>Actinomycetes</taxon>
        <taxon>Bifidobacteriales</taxon>
        <taxon>Bifidobacteriaceae</taxon>
        <taxon>Bifidobacterium</taxon>
    </lineage>
</organism>
<keyword evidence="9" id="KW-0472">Membrane</keyword>
<dbReference type="Pfam" id="PF00005">
    <property type="entry name" value="ABC_tran"/>
    <property type="match status" value="2"/>
</dbReference>
<dbReference type="FunFam" id="3.40.50.300:FF:000127">
    <property type="entry name" value="Ribose import ATP-binding protein RbsA"/>
    <property type="match status" value="1"/>
</dbReference>
<dbReference type="SUPFAM" id="SSF52540">
    <property type="entry name" value="P-loop containing nucleoside triphosphate hydrolases"/>
    <property type="match status" value="2"/>
</dbReference>
<evidence type="ECO:0000256" key="4">
    <source>
        <dbReference type="ARBA" id="ARBA00022597"/>
    </source>
</evidence>
<keyword evidence="6" id="KW-0547">Nucleotide-binding</keyword>
<dbReference type="PANTHER" id="PTHR43790">
    <property type="entry name" value="CARBOHYDRATE TRANSPORT ATP-BINDING PROTEIN MG119-RELATED"/>
    <property type="match status" value="1"/>
</dbReference>
<keyword evidence="2" id="KW-0813">Transport</keyword>
<comment type="caution">
    <text evidence="11">The sequence shown here is derived from an EMBL/GenBank/DDBJ whole genome shotgun (WGS) entry which is preliminary data.</text>
</comment>
<dbReference type="GO" id="GO:0005524">
    <property type="term" value="F:ATP binding"/>
    <property type="evidence" value="ECO:0007669"/>
    <property type="project" value="UniProtKB-KW"/>
</dbReference>
<dbReference type="RefSeq" id="WP_163197423.1">
    <property type="nucleotide sequence ID" value="NZ_WHZV01000006.1"/>
</dbReference>
<reference evidence="11 12" key="1">
    <citation type="submission" date="2019-10" db="EMBL/GenBank/DDBJ databases">
        <title>Bifidobacterium from non-human primates.</title>
        <authorList>
            <person name="Modesto M."/>
        </authorList>
    </citation>
    <scope>NUCLEOTIDE SEQUENCE [LARGE SCALE GENOMIC DNA]</scope>
    <source>
        <strain evidence="11 12">SMA15</strain>
    </source>
</reference>
<dbReference type="InterPro" id="IPR017871">
    <property type="entry name" value="ABC_transporter-like_CS"/>
</dbReference>
<dbReference type="CDD" id="cd03215">
    <property type="entry name" value="ABC_Carb_Monos_II"/>
    <property type="match status" value="1"/>
</dbReference>
<proteinExistence type="predicted"/>
<keyword evidence="4" id="KW-0762">Sugar transport</keyword>